<sequence length="528" mass="56755">MRITRFGIGGAVAAALMFGGLAHAQDQGDKTIVLKSFDGFTQLRGELVDFDGERYVLETRLGRLEIDVFQVTCEGEACPANLLFGAEFGIYGSNAIGSALMPALVEGYTYTLDADLVREPGDEENRSTLRIVHPNGEEMAAIELAALGSGTAYAALADGTAAIGMSSRPIQDDEVALLGAAGIPDPRNSERENVVALDGVIIITHQDNPLSSISLAEIAGVFSGQITNWSELGGSDRPINVYARDAGSGTFDTFRSLVLAPNGAEIGADALSFADPNELSDSVAQDPDGIGFVGFAYARASRVVPVRLECGLLSYPTTFAIKAEEYPLARRLYLYTTDRQSTIHAENLVKFALSDNAAPFVEDAGFISLVPEGQSLREQGLRLTHAIVAEDEFSLPLMREMLTEFRDAERLSTTFRFTPGSSQLTAQSQRDAERFARDIIAGKYDGKEIILVGFTDSIGQFELNRALATRRAQGVLFTMNEAVINEAGSADFSGANITVQGYGELTPVGCNTTFAGRVANRRVEVWIR</sequence>
<dbReference type="SUPFAM" id="SSF53850">
    <property type="entry name" value="Periplasmic binding protein-like II"/>
    <property type="match status" value="1"/>
</dbReference>
<dbReference type="InterPro" id="IPR024370">
    <property type="entry name" value="PBP_domain"/>
</dbReference>
<evidence type="ECO:0000313" key="5">
    <source>
        <dbReference type="EMBL" id="GMG85532.1"/>
    </source>
</evidence>
<evidence type="ECO:0000256" key="1">
    <source>
        <dbReference type="ARBA" id="ARBA00022729"/>
    </source>
</evidence>
<feature type="chain" id="PRO_5047011789" evidence="3">
    <location>
        <begin position="25"/>
        <end position="528"/>
    </location>
</feature>
<evidence type="ECO:0000259" key="4">
    <source>
        <dbReference type="PROSITE" id="PS51123"/>
    </source>
</evidence>
<feature type="signal peptide" evidence="3">
    <location>
        <begin position="1"/>
        <end position="24"/>
    </location>
</feature>
<dbReference type="EMBL" id="BSYI01000073">
    <property type="protein sequence ID" value="GMG85532.1"/>
    <property type="molecule type" value="Genomic_DNA"/>
</dbReference>
<proteinExistence type="predicted"/>
<reference evidence="5 6" key="1">
    <citation type="submission" date="2023-04" db="EMBL/GenBank/DDBJ databases">
        <title>Marinoamorphus aggregata gen. nov., sp. Nov., isolate from tissue of brittle star Ophioplocus japonicus.</title>
        <authorList>
            <person name="Kawano K."/>
            <person name="Sawayama S."/>
            <person name="Nakagawa S."/>
        </authorList>
    </citation>
    <scope>NUCLEOTIDE SEQUENCE [LARGE SCALE GENOMIC DNA]</scope>
    <source>
        <strain evidence="5 6">NKW23</strain>
    </source>
</reference>
<evidence type="ECO:0000313" key="6">
    <source>
        <dbReference type="Proteomes" id="UP001239909"/>
    </source>
</evidence>
<dbReference type="CDD" id="cd13653">
    <property type="entry name" value="PBP2_phosphate_like_1"/>
    <property type="match status" value="1"/>
</dbReference>
<dbReference type="Gene3D" id="3.40.190.10">
    <property type="entry name" value="Periplasmic binding protein-like II"/>
    <property type="match status" value="2"/>
</dbReference>
<dbReference type="InterPro" id="IPR036737">
    <property type="entry name" value="OmpA-like_sf"/>
</dbReference>
<dbReference type="Pfam" id="PF00691">
    <property type="entry name" value="OmpA"/>
    <property type="match status" value="1"/>
</dbReference>
<accession>A0ABQ6LTX5</accession>
<dbReference type="Gene3D" id="3.30.1330.60">
    <property type="entry name" value="OmpA-like domain"/>
    <property type="match status" value="1"/>
</dbReference>
<dbReference type="RefSeq" id="WP_285674916.1">
    <property type="nucleotide sequence ID" value="NZ_BSYI01000073.1"/>
</dbReference>
<dbReference type="Pfam" id="PF12849">
    <property type="entry name" value="PBP_like_2"/>
    <property type="match status" value="1"/>
</dbReference>
<dbReference type="PROSITE" id="PS51123">
    <property type="entry name" value="OMPA_2"/>
    <property type="match status" value="1"/>
</dbReference>
<comment type="caution">
    <text evidence="5">The sequence shown here is derived from an EMBL/GenBank/DDBJ whole genome shotgun (WGS) entry which is preliminary data.</text>
</comment>
<protein>
    <submittedName>
        <fullName evidence="5">Phosphate ABC transporter substrate-binding/OmpA family protein</fullName>
    </submittedName>
</protein>
<dbReference type="SUPFAM" id="SSF103088">
    <property type="entry name" value="OmpA-like"/>
    <property type="match status" value="1"/>
</dbReference>
<dbReference type="PANTHER" id="PTHR30570">
    <property type="entry name" value="PERIPLASMIC PHOSPHATE BINDING COMPONENT OF PHOSPHATE ABC TRANSPORTER"/>
    <property type="match status" value="1"/>
</dbReference>
<dbReference type="PANTHER" id="PTHR30570:SF1">
    <property type="entry name" value="PHOSPHATE-BINDING PROTEIN PSTS"/>
    <property type="match status" value="1"/>
</dbReference>
<keyword evidence="2" id="KW-0472">Membrane</keyword>
<name>A0ABQ6LTX5_9RHOB</name>
<dbReference type="InterPro" id="IPR006665">
    <property type="entry name" value="OmpA-like"/>
</dbReference>
<organism evidence="5 6">
    <name type="scientific">Paralimibaculum aggregatum</name>
    <dbReference type="NCBI Taxonomy" id="3036245"/>
    <lineage>
        <taxon>Bacteria</taxon>
        <taxon>Pseudomonadati</taxon>
        <taxon>Pseudomonadota</taxon>
        <taxon>Alphaproteobacteria</taxon>
        <taxon>Rhodobacterales</taxon>
        <taxon>Paracoccaceae</taxon>
        <taxon>Paralimibaculum</taxon>
    </lineage>
</organism>
<dbReference type="Proteomes" id="UP001239909">
    <property type="component" value="Unassembled WGS sequence"/>
</dbReference>
<dbReference type="InterPro" id="IPR050811">
    <property type="entry name" value="Phosphate_ABC_transporter"/>
</dbReference>
<keyword evidence="1 3" id="KW-0732">Signal</keyword>
<feature type="domain" description="OmpA-like" evidence="4">
    <location>
        <begin position="404"/>
        <end position="528"/>
    </location>
</feature>
<dbReference type="CDD" id="cd07185">
    <property type="entry name" value="OmpA_C-like"/>
    <property type="match status" value="1"/>
</dbReference>
<gene>
    <name evidence="5" type="ORF">LNKW23_47550</name>
</gene>
<evidence type="ECO:0000256" key="3">
    <source>
        <dbReference type="SAM" id="SignalP"/>
    </source>
</evidence>
<keyword evidence="6" id="KW-1185">Reference proteome</keyword>
<evidence type="ECO:0000256" key="2">
    <source>
        <dbReference type="PROSITE-ProRule" id="PRU00473"/>
    </source>
</evidence>